<keyword evidence="3 6" id="KW-1133">Transmembrane helix</keyword>
<dbReference type="InterPro" id="IPR031968">
    <property type="entry name" value="VASt"/>
</dbReference>
<feature type="domain" description="VASt" evidence="7">
    <location>
        <begin position="306"/>
        <end position="481"/>
    </location>
</feature>
<reference evidence="8" key="1">
    <citation type="submission" date="2020-08" db="EMBL/GenBank/DDBJ databases">
        <title>Plant Genome Project.</title>
        <authorList>
            <person name="Zhang R.-G."/>
        </authorList>
    </citation>
    <scope>NUCLEOTIDE SEQUENCE</scope>
    <source>
        <strain evidence="8">WSP0</strain>
        <tissue evidence="8">Leaf</tissue>
    </source>
</reference>
<feature type="region of interest" description="Disordered" evidence="5">
    <location>
        <begin position="186"/>
        <end position="226"/>
    </location>
</feature>
<dbReference type="InterPro" id="IPR011993">
    <property type="entry name" value="PH-like_dom_sf"/>
</dbReference>
<evidence type="ECO:0000256" key="3">
    <source>
        <dbReference type="ARBA" id="ARBA00022989"/>
    </source>
</evidence>
<keyword evidence="2 6" id="KW-0812">Transmembrane</keyword>
<evidence type="ECO:0000256" key="5">
    <source>
        <dbReference type="SAM" id="MobiDB-lite"/>
    </source>
</evidence>
<protein>
    <recommendedName>
        <fullName evidence="7">VASt domain-containing protein</fullName>
    </recommendedName>
</protein>
<comment type="subcellular location">
    <subcellularLocation>
        <location evidence="1">Membrane</location>
        <topology evidence="1">Single-pass membrane protein</topology>
    </subcellularLocation>
</comment>
<dbReference type="Pfam" id="PF02893">
    <property type="entry name" value="GRAM"/>
    <property type="match status" value="1"/>
</dbReference>
<feature type="region of interest" description="Disordered" evidence="5">
    <location>
        <begin position="1"/>
        <end position="52"/>
    </location>
</feature>
<dbReference type="EMBL" id="JACTNZ010000007">
    <property type="protein sequence ID" value="KAG5538728.1"/>
    <property type="molecule type" value="Genomic_DNA"/>
</dbReference>
<evidence type="ECO:0000256" key="6">
    <source>
        <dbReference type="SAM" id="Phobius"/>
    </source>
</evidence>
<feature type="compositionally biased region" description="Basic and acidic residues" evidence="5">
    <location>
        <begin position="214"/>
        <end position="226"/>
    </location>
</feature>
<dbReference type="InterPro" id="IPR004182">
    <property type="entry name" value="GRAM"/>
</dbReference>
<feature type="transmembrane region" description="Helical" evidence="6">
    <location>
        <begin position="587"/>
        <end position="610"/>
    </location>
</feature>
<evidence type="ECO:0000256" key="1">
    <source>
        <dbReference type="ARBA" id="ARBA00004167"/>
    </source>
</evidence>
<feature type="compositionally biased region" description="Basic and acidic residues" evidence="5">
    <location>
        <begin position="186"/>
        <end position="197"/>
    </location>
</feature>
<feature type="transmembrane region" description="Helical" evidence="6">
    <location>
        <begin position="298"/>
        <end position="322"/>
    </location>
</feature>
<proteinExistence type="predicted"/>
<comment type="caution">
    <text evidence="8">The sequence shown here is derived from an EMBL/GenBank/DDBJ whole genome shotgun (WGS) entry which is preliminary data.</text>
</comment>
<dbReference type="AlphaFoldDB" id="A0AAV6JET5"/>
<keyword evidence="9" id="KW-1185">Reference proteome</keyword>
<evidence type="ECO:0000313" key="8">
    <source>
        <dbReference type="EMBL" id="KAG5538728.1"/>
    </source>
</evidence>
<evidence type="ECO:0000256" key="2">
    <source>
        <dbReference type="ARBA" id="ARBA00022692"/>
    </source>
</evidence>
<dbReference type="GO" id="GO:0016020">
    <property type="term" value="C:membrane"/>
    <property type="evidence" value="ECO:0007669"/>
    <property type="project" value="UniProtKB-SubCell"/>
</dbReference>
<dbReference type="Gene3D" id="2.30.29.30">
    <property type="entry name" value="Pleckstrin-homology domain (PH domain)/Phosphotyrosine-binding domain (PTB)"/>
    <property type="match status" value="1"/>
</dbReference>
<gene>
    <name evidence="8" type="ORF">RHGRI_019327</name>
</gene>
<dbReference type="SMART" id="SM00568">
    <property type="entry name" value="GRAM"/>
    <property type="match status" value="1"/>
</dbReference>
<keyword evidence="4 6" id="KW-0472">Membrane</keyword>
<dbReference type="PROSITE" id="PS51778">
    <property type="entry name" value="VAST"/>
    <property type="match status" value="1"/>
</dbReference>
<evidence type="ECO:0000256" key="4">
    <source>
        <dbReference type="ARBA" id="ARBA00023136"/>
    </source>
</evidence>
<feature type="compositionally biased region" description="Basic and acidic residues" evidence="5">
    <location>
        <begin position="24"/>
        <end position="35"/>
    </location>
</feature>
<organism evidence="8 9">
    <name type="scientific">Rhododendron griersonianum</name>
    <dbReference type="NCBI Taxonomy" id="479676"/>
    <lineage>
        <taxon>Eukaryota</taxon>
        <taxon>Viridiplantae</taxon>
        <taxon>Streptophyta</taxon>
        <taxon>Embryophyta</taxon>
        <taxon>Tracheophyta</taxon>
        <taxon>Spermatophyta</taxon>
        <taxon>Magnoliopsida</taxon>
        <taxon>eudicotyledons</taxon>
        <taxon>Gunneridae</taxon>
        <taxon>Pentapetalae</taxon>
        <taxon>asterids</taxon>
        <taxon>Ericales</taxon>
        <taxon>Ericaceae</taxon>
        <taxon>Ericoideae</taxon>
        <taxon>Rhodoreae</taxon>
        <taxon>Rhododendron</taxon>
    </lineage>
</organism>
<accession>A0AAV6JET5</accession>
<evidence type="ECO:0000259" key="7">
    <source>
        <dbReference type="PROSITE" id="PS51778"/>
    </source>
</evidence>
<dbReference type="GO" id="GO:0043069">
    <property type="term" value="P:negative regulation of programmed cell death"/>
    <property type="evidence" value="ECO:0007669"/>
    <property type="project" value="TreeGrafter"/>
</dbReference>
<dbReference type="Pfam" id="PF16016">
    <property type="entry name" value="VASt"/>
    <property type="match status" value="1"/>
</dbReference>
<dbReference type="CDD" id="cd13220">
    <property type="entry name" value="PH-GRAM_GRAMDC"/>
    <property type="match status" value="1"/>
</dbReference>
<dbReference type="Proteomes" id="UP000823749">
    <property type="component" value="Chromosome 7"/>
</dbReference>
<dbReference type="PANTHER" id="PTHR47666">
    <property type="entry name" value="PROTEIN VASCULAR ASSOCIATED DEATH 1, CHLOROPLASTIC"/>
    <property type="match status" value="1"/>
</dbReference>
<evidence type="ECO:0000313" key="9">
    <source>
        <dbReference type="Proteomes" id="UP000823749"/>
    </source>
</evidence>
<sequence length="686" mass="77417">MAVASADATKTETVQSVESSPSRRASDAASDRRISDAASDSSSGGLSYNAADPPNYSRELEIQVRSILVSPKSEEYRNLFRLPQDEVLLQDFNCALQENFLLQGHMYVFSQHICFYSNLFGFETKKVIPFNEVTAVRRAKAAGIFPTAIEIIAGGKKYFFTSFLSRDEAFKLIWDGWCQYGNGSKECTDSLDSKSEPNIEENGELGTEKAMGSKHLEYESDSSKRHRDIPVLEDPKLPLEGEDGIVSSLGVQDNVEEDAEPAVNNDSSSSRKSLAWVEENSDASKVPDCFTKVAESKFPVVFCSFNWCLFVLCGAICIYITVEEFFNLFFSDDAVDFLESFHRSCGDKDFRCSSWYPHDNFGHVRDTSFKHPIKLYLGAKFGSCQEVQKFRVYRNSHLVIETSQEVNDVPYGDYFRVEGLWDVERHGDGPAMSCIVRIYANVAFSKKTMWKGKIVQNTLDETRDAYAIWIKNAHELLKQKNLEKEESSASLLYAFFPHKTPGGFVADFIIKGQVHEDREAETGETVAVQSQGTSDVRMPQLLLDSVDEKERVSDPLRATLNIVTSVASLFREAMVNFSSSLKSQSQVTVLLVMAFAVILLLMQLSIVVLLTRPQQVQLITPVDYTGASSGVIAQTPETMMAWLEKRIHHLKDEMLTVETLLEKMRYEHTFLKAQLNDLEHFRKQRR</sequence>
<dbReference type="PANTHER" id="PTHR47666:SF1">
    <property type="entry name" value="PROTEIN VASCULAR ASSOCIATED DEATH 1, CHLOROPLASTIC"/>
    <property type="match status" value="1"/>
</dbReference>
<name>A0AAV6JET5_9ERIC</name>